<dbReference type="EMBL" id="MSPP01000001">
    <property type="protein sequence ID" value="OUD10437.1"/>
    <property type="molecule type" value="Genomic_DNA"/>
</dbReference>
<organism evidence="1 2">
    <name type="scientific">Marivivens niveibacter</name>
    <dbReference type="NCBI Taxonomy" id="1930667"/>
    <lineage>
        <taxon>Bacteria</taxon>
        <taxon>Pseudomonadati</taxon>
        <taxon>Pseudomonadota</taxon>
        <taxon>Alphaproteobacteria</taxon>
        <taxon>Rhodobacterales</taxon>
        <taxon>Paracoccaceae</taxon>
        <taxon>Marivivens group</taxon>
        <taxon>Marivivens</taxon>
    </lineage>
</organism>
<reference evidence="1 2" key="1">
    <citation type="submission" date="2016-12" db="EMBL/GenBank/DDBJ databases">
        <title>The draft genome sequence of HSLHS2.</title>
        <authorList>
            <person name="Hu D."/>
            <person name="Wang L."/>
            <person name="Shao Z."/>
        </authorList>
    </citation>
    <scope>NUCLEOTIDE SEQUENCE [LARGE SCALE GENOMIC DNA]</scope>
    <source>
        <strain evidence="1">MCCC 1A06712</strain>
    </source>
</reference>
<protein>
    <submittedName>
        <fullName evidence="1">Uncharacterized protein</fullName>
    </submittedName>
</protein>
<evidence type="ECO:0000313" key="2">
    <source>
        <dbReference type="Proteomes" id="UP000194664"/>
    </source>
</evidence>
<accession>A0A251X168</accession>
<sequence>MTYYEPQDFMAGSGGDDDLLVDSVGMAMWRMAGHLVQMAEPVSRIGMNRSDQPRSWSVH</sequence>
<dbReference type="AlphaFoldDB" id="A0A251X168"/>
<gene>
    <name evidence="1" type="ORF">BVC71_02745</name>
</gene>
<dbReference type="Proteomes" id="UP000194664">
    <property type="component" value="Unassembled WGS sequence"/>
</dbReference>
<dbReference type="RefSeq" id="WP_086450090.1">
    <property type="nucleotide sequence ID" value="NZ_MSPP01000001.1"/>
</dbReference>
<keyword evidence="2" id="KW-1185">Reference proteome</keyword>
<name>A0A251X168_9RHOB</name>
<evidence type="ECO:0000313" key="1">
    <source>
        <dbReference type="EMBL" id="OUD10437.1"/>
    </source>
</evidence>
<proteinExistence type="predicted"/>
<comment type="caution">
    <text evidence="1">The sequence shown here is derived from an EMBL/GenBank/DDBJ whole genome shotgun (WGS) entry which is preliminary data.</text>
</comment>